<dbReference type="EMBL" id="BGZK01002188">
    <property type="protein sequence ID" value="GBP91617.1"/>
    <property type="molecule type" value="Genomic_DNA"/>
</dbReference>
<sequence length="103" mass="11709">MTRAKDSILAAVSYPFFKLKWVPRAEKDSSTTSTDGNSSTCTDLETLQYLRDEDTSLNILNTYPIKKSFTIQHLSPEFGTSGTAVFVWWYDNASTQTQRLILF</sequence>
<proteinExistence type="predicted"/>
<protein>
    <submittedName>
        <fullName evidence="1">Uncharacterized protein</fullName>
    </submittedName>
</protein>
<evidence type="ECO:0000313" key="2">
    <source>
        <dbReference type="Proteomes" id="UP000299102"/>
    </source>
</evidence>
<organism evidence="1 2">
    <name type="scientific">Eumeta variegata</name>
    <name type="common">Bagworm moth</name>
    <name type="synonym">Eumeta japonica</name>
    <dbReference type="NCBI Taxonomy" id="151549"/>
    <lineage>
        <taxon>Eukaryota</taxon>
        <taxon>Metazoa</taxon>
        <taxon>Ecdysozoa</taxon>
        <taxon>Arthropoda</taxon>
        <taxon>Hexapoda</taxon>
        <taxon>Insecta</taxon>
        <taxon>Pterygota</taxon>
        <taxon>Neoptera</taxon>
        <taxon>Endopterygota</taxon>
        <taxon>Lepidoptera</taxon>
        <taxon>Glossata</taxon>
        <taxon>Ditrysia</taxon>
        <taxon>Tineoidea</taxon>
        <taxon>Psychidae</taxon>
        <taxon>Oiketicinae</taxon>
        <taxon>Eumeta</taxon>
    </lineage>
</organism>
<accession>A0A4C1ZYC3</accession>
<gene>
    <name evidence="1" type="ORF">EVAR_98034_1</name>
</gene>
<dbReference type="AlphaFoldDB" id="A0A4C1ZYC3"/>
<comment type="caution">
    <text evidence="1">The sequence shown here is derived from an EMBL/GenBank/DDBJ whole genome shotgun (WGS) entry which is preliminary data.</text>
</comment>
<evidence type="ECO:0000313" key="1">
    <source>
        <dbReference type="EMBL" id="GBP91617.1"/>
    </source>
</evidence>
<reference evidence="1 2" key="1">
    <citation type="journal article" date="2019" name="Commun. Biol.">
        <title>The bagworm genome reveals a unique fibroin gene that provides high tensile strength.</title>
        <authorList>
            <person name="Kono N."/>
            <person name="Nakamura H."/>
            <person name="Ohtoshi R."/>
            <person name="Tomita M."/>
            <person name="Numata K."/>
            <person name="Arakawa K."/>
        </authorList>
    </citation>
    <scope>NUCLEOTIDE SEQUENCE [LARGE SCALE GENOMIC DNA]</scope>
</reference>
<keyword evidence="2" id="KW-1185">Reference proteome</keyword>
<dbReference type="OrthoDB" id="10057873at2759"/>
<dbReference type="Proteomes" id="UP000299102">
    <property type="component" value="Unassembled WGS sequence"/>
</dbReference>
<name>A0A4C1ZYC3_EUMVA</name>